<dbReference type="PANTHER" id="PTHR43080">
    <property type="entry name" value="CBS DOMAIN-CONTAINING PROTEIN CBSX3, MITOCHONDRIAL"/>
    <property type="match status" value="1"/>
</dbReference>
<evidence type="ECO:0000259" key="4">
    <source>
        <dbReference type="PROSITE" id="PS51371"/>
    </source>
</evidence>
<protein>
    <submittedName>
        <fullName evidence="5">CBS domain-containing protein</fullName>
    </submittedName>
</protein>
<evidence type="ECO:0000256" key="1">
    <source>
        <dbReference type="ARBA" id="ARBA00023122"/>
    </source>
</evidence>
<feature type="domain" description="CBS" evidence="4">
    <location>
        <begin position="74"/>
        <end position="130"/>
    </location>
</feature>
<dbReference type="PROSITE" id="PS51371">
    <property type="entry name" value="CBS"/>
    <property type="match status" value="2"/>
</dbReference>
<dbReference type="InterPro" id="IPR000644">
    <property type="entry name" value="CBS_dom"/>
</dbReference>
<dbReference type="Pfam" id="PF00571">
    <property type="entry name" value="CBS"/>
    <property type="match status" value="2"/>
</dbReference>
<dbReference type="Gene3D" id="3.10.580.10">
    <property type="entry name" value="CBS-domain"/>
    <property type="match status" value="1"/>
</dbReference>
<dbReference type="InterPro" id="IPR046342">
    <property type="entry name" value="CBS_dom_sf"/>
</dbReference>
<dbReference type="PANTHER" id="PTHR43080:SF2">
    <property type="entry name" value="CBS DOMAIN-CONTAINING PROTEIN"/>
    <property type="match status" value="1"/>
</dbReference>
<evidence type="ECO:0000256" key="2">
    <source>
        <dbReference type="PROSITE-ProRule" id="PRU00703"/>
    </source>
</evidence>
<reference evidence="5 6" key="1">
    <citation type="submission" date="2020-04" db="EMBL/GenBank/DDBJ databases">
        <title>Azohydromonas sp. isolated from soil.</title>
        <authorList>
            <person name="Dahal R.H."/>
        </authorList>
    </citation>
    <scope>NUCLEOTIDE SEQUENCE [LARGE SCALE GENOMIC DNA]</scope>
    <source>
        <strain evidence="5 6">G-1-1-14</strain>
    </source>
</reference>
<keyword evidence="1 2" id="KW-0129">CBS domain</keyword>
<feature type="region of interest" description="Disordered" evidence="3">
    <location>
        <begin position="131"/>
        <end position="169"/>
    </location>
</feature>
<feature type="domain" description="CBS" evidence="4">
    <location>
        <begin position="8"/>
        <end position="66"/>
    </location>
</feature>
<dbReference type="Proteomes" id="UP000574067">
    <property type="component" value="Unassembled WGS sequence"/>
</dbReference>
<evidence type="ECO:0000256" key="3">
    <source>
        <dbReference type="SAM" id="MobiDB-lite"/>
    </source>
</evidence>
<dbReference type="SMART" id="SM00116">
    <property type="entry name" value="CBS"/>
    <property type="match status" value="2"/>
</dbReference>
<gene>
    <name evidence="5" type="ORF">HHL10_07325</name>
</gene>
<sequence length="169" mass="18214">MTQVAEVMTRGVRAMAPDDSVRLAAQAMDELNVGVIPVCEDDGRVVGMVTDRDIVLRAVAQDLRASATPLSEVMTNLVQFCYEDQPLAEVVERMERAQIRRVPVLDHQERLVGILSLGDAATRGDAQAAAQQALSGISTPSEPDRQHGLDAGRIPSKGWAPDEPSAMPE</sequence>
<dbReference type="EMBL" id="JABBFW010000004">
    <property type="protein sequence ID" value="NML14784.1"/>
    <property type="molecule type" value="Genomic_DNA"/>
</dbReference>
<dbReference type="CDD" id="cd04622">
    <property type="entry name" value="CBS_pair_HRP1_like"/>
    <property type="match status" value="1"/>
</dbReference>
<name>A0A848F597_9BURK</name>
<comment type="caution">
    <text evidence="5">The sequence shown here is derived from an EMBL/GenBank/DDBJ whole genome shotgun (WGS) entry which is preliminary data.</text>
</comment>
<evidence type="ECO:0000313" key="6">
    <source>
        <dbReference type="Proteomes" id="UP000574067"/>
    </source>
</evidence>
<proteinExistence type="predicted"/>
<accession>A0A848F597</accession>
<dbReference type="SUPFAM" id="SSF54631">
    <property type="entry name" value="CBS-domain pair"/>
    <property type="match status" value="1"/>
</dbReference>
<evidence type="ECO:0000313" key="5">
    <source>
        <dbReference type="EMBL" id="NML14784.1"/>
    </source>
</evidence>
<dbReference type="RefSeq" id="WP_169159699.1">
    <property type="nucleotide sequence ID" value="NZ_JABBFW010000004.1"/>
</dbReference>
<dbReference type="InterPro" id="IPR051257">
    <property type="entry name" value="Diverse_CBS-Domain"/>
</dbReference>
<organism evidence="5 6">
    <name type="scientific">Azohydromonas caseinilytica</name>
    <dbReference type="NCBI Taxonomy" id="2728836"/>
    <lineage>
        <taxon>Bacteria</taxon>
        <taxon>Pseudomonadati</taxon>
        <taxon>Pseudomonadota</taxon>
        <taxon>Betaproteobacteria</taxon>
        <taxon>Burkholderiales</taxon>
        <taxon>Sphaerotilaceae</taxon>
        <taxon>Azohydromonas</taxon>
    </lineage>
</organism>
<keyword evidence="6" id="KW-1185">Reference proteome</keyword>
<dbReference type="AlphaFoldDB" id="A0A848F597"/>